<accession>A0A438D572</accession>
<comment type="caution">
    <text evidence="1">The sequence shown here is derived from an EMBL/GenBank/DDBJ whole genome shotgun (WGS) entry which is preliminary data.</text>
</comment>
<evidence type="ECO:0000313" key="1">
    <source>
        <dbReference type="EMBL" id="RVW30547.1"/>
    </source>
</evidence>
<sequence>MEDLQWARLLVKWNGGSPPSLVEVWIDGFCYEVTLWWEIRPVIKVLATGKRGKTVVTDAKEGGDASARAGGACWGRWRVQGSRTA</sequence>
<gene>
    <name evidence="1" type="ORF">CK203_097804</name>
</gene>
<proteinExistence type="predicted"/>
<dbReference type="EMBL" id="QGNW01001794">
    <property type="protein sequence ID" value="RVW30547.1"/>
    <property type="molecule type" value="Genomic_DNA"/>
</dbReference>
<evidence type="ECO:0000313" key="2">
    <source>
        <dbReference type="Proteomes" id="UP000288805"/>
    </source>
</evidence>
<organism evidence="1 2">
    <name type="scientific">Vitis vinifera</name>
    <name type="common">Grape</name>
    <dbReference type="NCBI Taxonomy" id="29760"/>
    <lineage>
        <taxon>Eukaryota</taxon>
        <taxon>Viridiplantae</taxon>
        <taxon>Streptophyta</taxon>
        <taxon>Embryophyta</taxon>
        <taxon>Tracheophyta</taxon>
        <taxon>Spermatophyta</taxon>
        <taxon>Magnoliopsida</taxon>
        <taxon>eudicotyledons</taxon>
        <taxon>Gunneridae</taxon>
        <taxon>Pentapetalae</taxon>
        <taxon>rosids</taxon>
        <taxon>Vitales</taxon>
        <taxon>Vitaceae</taxon>
        <taxon>Viteae</taxon>
        <taxon>Vitis</taxon>
    </lineage>
</organism>
<reference evidence="1 2" key="1">
    <citation type="journal article" date="2018" name="PLoS Genet.">
        <title>Population sequencing reveals clonal diversity and ancestral inbreeding in the grapevine cultivar Chardonnay.</title>
        <authorList>
            <person name="Roach M.J."/>
            <person name="Johnson D.L."/>
            <person name="Bohlmann J."/>
            <person name="van Vuuren H.J."/>
            <person name="Jones S.J."/>
            <person name="Pretorius I.S."/>
            <person name="Schmidt S.A."/>
            <person name="Borneman A.R."/>
        </authorList>
    </citation>
    <scope>NUCLEOTIDE SEQUENCE [LARGE SCALE GENOMIC DNA]</scope>
    <source>
        <strain evidence="2">cv. Chardonnay</strain>
        <tissue evidence="1">Leaf</tissue>
    </source>
</reference>
<name>A0A438D572_VITVI</name>
<protein>
    <submittedName>
        <fullName evidence="1">Uncharacterized protein</fullName>
    </submittedName>
</protein>
<dbReference type="AlphaFoldDB" id="A0A438D572"/>
<dbReference type="Proteomes" id="UP000288805">
    <property type="component" value="Unassembled WGS sequence"/>
</dbReference>